<dbReference type="SUPFAM" id="SSF53271">
    <property type="entry name" value="PRTase-like"/>
    <property type="match status" value="1"/>
</dbReference>
<dbReference type="InterPro" id="IPR029057">
    <property type="entry name" value="PRTase-like"/>
</dbReference>
<name>A0A418W9H2_9PROT</name>
<comment type="caution">
    <text evidence="3">The sequence shown here is derived from an EMBL/GenBank/DDBJ whole genome shotgun (WGS) entry which is preliminary data.</text>
</comment>
<dbReference type="Proteomes" id="UP000284605">
    <property type="component" value="Unassembled WGS sequence"/>
</dbReference>
<dbReference type="AlphaFoldDB" id="A0A418W9H2"/>
<dbReference type="Pfam" id="PF00156">
    <property type="entry name" value="Pribosyltran"/>
    <property type="match status" value="1"/>
</dbReference>
<dbReference type="Gene3D" id="3.40.50.2020">
    <property type="match status" value="1"/>
</dbReference>
<organism evidence="3 4">
    <name type="scientific">Oleomonas cavernae</name>
    <dbReference type="NCBI Taxonomy" id="2320859"/>
    <lineage>
        <taxon>Bacteria</taxon>
        <taxon>Pseudomonadati</taxon>
        <taxon>Pseudomonadota</taxon>
        <taxon>Alphaproteobacteria</taxon>
        <taxon>Acetobacterales</taxon>
        <taxon>Acetobacteraceae</taxon>
        <taxon>Oleomonas</taxon>
    </lineage>
</organism>
<dbReference type="RefSeq" id="WP_119777309.1">
    <property type="nucleotide sequence ID" value="NZ_QYUK01000011.1"/>
</dbReference>
<sequence length="195" mass="21253">MVAINPQKIYGRWQSGVALDFQTTSSTFVGYSEAGHRQFETVRPEIAELLYQLKYRLNKAAAAGIIDAAAGFLRPHRGKLDVLVPVPASTPRAWQPVQVLAAGIGAALNLPVVDCIRITRPTQQLKSVEDPEKRKALLAGLYTVEATHVADKNVLLFDDLFRSGSTMNAVTDVLLGKGRAKTVRALTITKSRSNQ</sequence>
<proteinExistence type="inferred from homology"/>
<gene>
    <name evidence="3" type="ORF">D3874_06205</name>
</gene>
<protein>
    <submittedName>
        <fullName evidence="3">ComF family protein</fullName>
    </submittedName>
</protein>
<dbReference type="EMBL" id="QYUK01000011">
    <property type="protein sequence ID" value="RJF86663.1"/>
    <property type="molecule type" value="Genomic_DNA"/>
</dbReference>
<dbReference type="InterPro" id="IPR000836">
    <property type="entry name" value="PRTase_dom"/>
</dbReference>
<evidence type="ECO:0000313" key="3">
    <source>
        <dbReference type="EMBL" id="RJF86663.1"/>
    </source>
</evidence>
<dbReference type="PANTHER" id="PTHR47505:SF1">
    <property type="entry name" value="DNA UTILIZATION PROTEIN YHGH"/>
    <property type="match status" value="1"/>
</dbReference>
<evidence type="ECO:0000256" key="1">
    <source>
        <dbReference type="ARBA" id="ARBA00008007"/>
    </source>
</evidence>
<dbReference type="InterPro" id="IPR051910">
    <property type="entry name" value="ComF/GntX_DNA_util-trans"/>
</dbReference>
<dbReference type="PANTHER" id="PTHR47505">
    <property type="entry name" value="DNA UTILIZATION PROTEIN YHGH"/>
    <property type="match status" value="1"/>
</dbReference>
<feature type="domain" description="Phosphoribosyltransferase" evidence="2">
    <location>
        <begin position="60"/>
        <end position="191"/>
    </location>
</feature>
<evidence type="ECO:0000313" key="4">
    <source>
        <dbReference type="Proteomes" id="UP000284605"/>
    </source>
</evidence>
<dbReference type="OrthoDB" id="9779910at2"/>
<reference evidence="3 4" key="1">
    <citation type="submission" date="2018-09" db="EMBL/GenBank/DDBJ databases">
        <authorList>
            <person name="Zhu H."/>
        </authorList>
    </citation>
    <scope>NUCLEOTIDE SEQUENCE [LARGE SCALE GENOMIC DNA]</scope>
    <source>
        <strain evidence="3 4">K1W22B-8</strain>
    </source>
</reference>
<keyword evidence="4" id="KW-1185">Reference proteome</keyword>
<evidence type="ECO:0000259" key="2">
    <source>
        <dbReference type="Pfam" id="PF00156"/>
    </source>
</evidence>
<comment type="similarity">
    <text evidence="1">Belongs to the ComF/GntX family.</text>
</comment>
<dbReference type="CDD" id="cd06223">
    <property type="entry name" value="PRTases_typeI"/>
    <property type="match status" value="1"/>
</dbReference>
<accession>A0A418W9H2</accession>